<dbReference type="PROSITE" id="PS00872">
    <property type="entry name" value="NA_GALACTOSIDE_SYMP"/>
    <property type="match status" value="1"/>
</dbReference>
<dbReference type="InterPro" id="IPR001927">
    <property type="entry name" value="Na/Gal_symport"/>
</dbReference>
<evidence type="ECO:0000256" key="5">
    <source>
        <dbReference type="ARBA" id="ARBA00022692"/>
    </source>
</evidence>
<dbReference type="NCBIfam" id="NF007237">
    <property type="entry name" value="PRK09669.1"/>
    <property type="match status" value="1"/>
</dbReference>
<dbReference type="AlphaFoldDB" id="A0A4P8YGS9"/>
<evidence type="ECO:0000313" key="11">
    <source>
        <dbReference type="Proteomes" id="UP000302163"/>
    </source>
</evidence>
<feature type="transmembrane region" description="Helical" evidence="9">
    <location>
        <begin position="108"/>
        <end position="129"/>
    </location>
</feature>
<organism evidence="10 11">
    <name type="scientific">Jejubacter calystegiae</name>
    <dbReference type="NCBI Taxonomy" id="2579935"/>
    <lineage>
        <taxon>Bacteria</taxon>
        <taxon>Pseudomonadati</taxon>
        <taxon>Pseudomonadota</taxon>
        <taxon>Gammaproteobacteria</taxon>
        <taxon>Enterobacterales</taxon>
        <taxon>Enterobacteriaceae</taxon>
        <taxon>Jejubacter</taxon>
    </lineage>
</organism>
<evidence type="ECO:0000256" key="7">
    <source>
        <dbReference type="ARBA" id="ARBA00023136"/>
    </source>
</evidence>
<feature type="transmembrane region" description="Helical" evidence="9">
    <location>
        <begin position="149"/>
        <end position="171"/>
    </location>
</feature>
<dbReference type="InterPro" id="IPR018043">
    <property type="entry name" value="Na/Gal_symport_CS"/>
</dbReference>
<dbReference type="NCBIfam" id="TIGR00792">
    <property type="entry name" value="gph"/>
    <property type="match status" value="1"/>
</dbReference>
<evidence type="ECO:0000256" key="1">
    <source>
        <dbReference type="ARBA" id="ARBA00004651"/>
    </source>
</evidence>
<comment type="similarity">
    <text evidence="2">Belongs to the sodium:galactoside symporter (TC 2.A.2) family.</text>
</comment>
<keyword evidence="6 9" id="KW-1133">Transmembrane helix</keyword>
<evidence type="ECO:0000256" key="8">
    <source>
        <dbReference type="SAM" id="MobiDB-lite"/>
    </source>
</evidence>
<dbReference type="CDD" id="cd17332">
    <property type="entry name" value="MFS_MelB_like"/>
    <property type="match status" value="1"/>
</dbReference>
<dbReference type="Proteomes" id="UP000302163">
    <property type="component" value="Chromosome"/>
</dbReference>
<dbReference type="GO" id="GO:0015293">
    <property type="term" value="F:symporter activity"/>
    <property type="evidence" value="ECO:0007669"/>
    <property type="project" value="InterPro"/>
</dbReference>
<feature type="transmembrane region" description="Helical" evidence="9">
    <location>
        <begin position="12"/>
        <end position="33"/>
    </location>
</feature>
<keyword evidence="11" id="KW-1185">Reference proteome</keyword>
<keyword evidence="7 9" id="KW-0472">Membrane</keyword>
<dbReference type="GO" id="GO:0005886">
    <property type="term" value="C:plasma membrane"/>
    <property type="evidence" value="ECO:0007669"/>
    <property type="project" value="UniProtKB-SubCell"/>
</dbReference>
<dbReference type="Gene3D" id="1.20.1250.20">
    <property type="entry name" value="MFS general substrate transporter like domains"/>
    <property type="match status" value="2"/>
</dbReference>
<dbReference type="RefSeq" id="WP_138094390.1">
    <property type="nucleotide sequence ID" value="NZ_CP040428.1"/>
</dbReference>
<feature type="transmembrane region" description="Helical" evidence="9">
    <location>
        <begin position="230"/>
        <end position="253"/>
    </location>
</feature>
<dbReference type="SUPFAM" id="SSF103473">
    <property type="entry name" value="MFS general substrate transporter"/>
    <property type="match status" value="1"/>
</dbReference>
<proteinExistence type="inferred from homology"/>
<feature type="region of interest" description="Disordered" evidence="8">
    <location>
        <begin position="439"/>
        <end position="459"/>
    </location>
</feature>
<dbReference type="OrthoDB" id="181905at2"/>
<keyword evidence="4" id="KW-1003">Cell membrane</keyword>
<feature type="transmembrane region" description="Helical" evidence="9">
    <location>
        <begin position="259"/>
        <end position="280"/>
    </location>
</feature>
<accession>A0A4P8YGS9</accession>
<sequence length="459" mass="50875">MALTLKDKIGYGLGDTACGFVWQATMFLLAYFYTDVFGLSAGVMGTLFLISRILDAVTDPLMGLLVDRTRTRYGQFRPYLLWGAIPFGIVCVMTFYTPDFSQTGKIVYASVTYILLTLVYTFINVPYCAMPGTLTNDPKQRHALQSWRFFLAAAGALAISGIALPLVGLIGKGDERLGYFGAMCVLGITGVVLLYICFFTTRERYQFAPQPGASVTRDLRLLLGNGQWRIMCAFKMMATCSTVVRGGATLYFVKYVMDHPALATQFLLYGSIATMFGSLCSSRLLGRFDRLVAFRWIIGIYSLISLLIFFIPAESIAMLFALNILFLFIFNTTTPLQWLMASDVVDYEESRSGRRLDGLVFSTYLFSLKIGLAIGGALIGWILAAANYSSSAVTQPENVVTSIRLLFCIVPVILYAGMFVMLHLYKLDSRRVEEISRQLEKKRQQQSEAPASSAVAVSS</sequence>
<dbReference type="PANTHER" id="PTHR11328">
    <property type="entry name" value="MAJOR FACILITATOR SUPERFAMILY DOMAIN-CONTAINING PROTEIN"/>
    <property type="match status" value="1"/>
</dbReference>
<feature type="transmembrane region" description="Helical" evidence="9">
    <location>
        <begin position="317"/>
        <end position="339"/>
    </location>
</feature>
<comment type="subcellular location">
    <subcellularLocation>
        <location evidence="1">Cell membrane</location>
        <topology evidence="1">Multi-pass membrane protein</topology>
    </subcellularLocation>
</comment>
<dbReference type="InterPro" id="IPR036259">
    <property type="entry name" value="MFS_trans_sf"/>
</dbReference>
<keyword evidence="5 9" id="KW-0812">Transmembrane</keyword>
<name>A0A4P8YGS9_9ENTR</name>
<feature type="compositionally biased region" description="Low complexity" evidence="8">
    <location>
        <begin position="449"/>
        <end position="459"/>
    </location>
</feature>
<feature type="transmembrane region" description="Helical" evidence="9">
    <location>
        <begin position="359"/>
        <end position="383"/>
    </location>
</feature>
<keyword evidence="3" id="KW-0813">Transport</keyword>
<dbReference type="InterPro" id="IPR039672">
    <property type="entry name" value="MFS_2"/>
</dbReference>
<protein>
    <submittedName>
        <fullName evidence="10">MFS transporter</fullName>
    </submittedName>
</protein>
<dbReference type="Pfam" id="PF13347">
    <property type="entry name" value="MFS_2"/>
    <property type="match status" value="1"/>
</dbReference>
<feature type="transmembrane region" description="Helical" evidence="9">
    <location>
        <begin position="79"/>
        <end position="96"/>
    </location>
</feature>
<evidence type="ECO:0000256" key="6">
    <source>
        <dbReference type="ARBA" id="ARBA00022989"/>
    </source>
</evidence>
<feature type="transmembrane region" description="Helical" evidence="9">
    <location>
        <begin position="292"/>
        <end position="311"/>
    </location>
</feature>
<evidence type="ECO:0000256" key="4">
    <source>
        <dbReference type="ARBA" id="ARBA00022475"/>
    </source>
</evidence>
<feature type="transmembrane region" description="Helical" evidence="9">
    <location>
        <begin position="177"/>
        <end position="198"/>
    </location>
</feature>
<reference evidence="10 11" key="1">
    <citation type="submission" date="2019-05" db="EMBL/GenBank/DDBJ databases">
        <title>Complete genome sequence of Izhakiella calystegiae KSNA2, an endophyte isolated from beach morning glory (Calystegia soldanella).</title>
        <authorList>
            <person name="Jiang L."/>
            <person name="Jeong J.C."/>
            <person name="Kim C.Y."/>
            <person name="Kim D.H."/>
            <person name="Kim S.W."/>
            <person name="Lee j."/>
        </authorList>
    </citation>
    <scope>NUCLEOTIDE SEQUENCE [LARGE SCALE GENOMIC DNA]</scope>
    <source>
        <strain evidence="10 11">KSNA2</strain>
    </source>
</reference>
<evidence type="ECO:0000256" key="3">
    <source>
        <dbReference type="ARBA" id="ARBA00022448"/>
    </source>
</evidence>
<gene>
    <name evidence="10" type="ORF">FEM41_03230</name>
</gene>
<evidence type="ECO:0000256" key="9">
    <source>
        <dbReference type="SAM" id="Phobius"/>
    </source>
</evidence>
<dbReference type="GO" id="GO:0006814">
    <property type="term" value="P:sodium ion transport"/>
    <property type="evidence" value="ECO:0007669"/>
    <property type="project" value="InterPro"/>
</dbReference>
<feature type="transmembrane region" description="Helical" evidence="9">
    <location>
        <begin position="403"/>
        <end position="425"/>
    </location>
</feature>
<dbReference type="KEGG" id="izh:FEM41_03230"/>
<dbReference type="EMBL" id="CP040428">
    <property type="protein sequence ID" value="QCT18724.1"/>
    <property type="molecule type" value="Genomic_DNA"/>
</dbReference>
<dbReference type="PANTHER" id="PTHR11328:SF24">
    <property type="entry name" value="MAJOR FACILITATOR SUPERFAMILY (MFS) PROFILE DOMAIN-CONTAINING PROTEIN"/>
    <property type="match status" value="1"/>
</dbReference>
<evidence type="ECO:0000313" key="10">
    <source>
        <dbReference type="EMBL" id="QCT18724.1"/>
    </source>
</evidence>
<dbReference type="GO" id="GO:0008643">
    <property type="term" value="P:carbohydrate transport"/>
    <property type="evidence" value="ECO:0007669"/>
    <property type="project" value="InterPro"/>
</dbReference>
<evidence type="ECO:0000256" key="2">
    <source>
        <dbReference type="ARBA" id="ARBA00009617"/>
    </source>
</evidence>